<name>A0A7L4ZT76_9BACT</name>
<gene>
    <name evidence="1" type="ORF">F0P96_03515</name>
</gene>
<dbReference type="Proteomes" id="UP000326380">
    <property type="component" value="Unassembled WGS sequence"/>
</dbReference>
<accession>A0A7L4ZT76</accession>
<comment type="caution">
    <text evidence="1">The sequence shown here is derived from an EMBL/GenBank/DDBJ whole genome shotgun (WGS) entry which is preliminary data.</text>
</comment>
<proteinExistence type="predicted"/>
<protein>
    <submittedName>
        <fullName evidence="1">Uncharacterized protein</fullName>
    </submittedName>
</protein>
<reference evidence="1 2" key="1">
    <citation type="submission" date="2019-09" db="EMBL/GenBank/DDBJ databases">
        <title>Genome sequence of Hymenobacter sp. M3.</title>
        <authorList>
            <person name="Srinivasan S."/>
        </authorList>
    </citation>
    <scope>NUCLEOTIDE SEQUENCE [LARGE SCALE GENOMIC DNA]</scope>
    <source>
        <strain evidence="1 2">M3</strain>
    </source>
</reference>
<dbReference type="EMBL" id="VTWU01000001">
    <property type="protein sequence ID" value="KAA9339696.1"/>
    <property type="molecule type" value="Genomic_DNA"/>
</dbReference>
<sequence>MKLSVRRSSVRFFVLLLAGLLVVQTAGSEPLLLMLQLLATAAMPVVYIGLELSLRKPQTKVRRLLVPTVAASLLSIPLMMLVWDWQDTRTQQHAHAIIQGLENYKRQQGHYPDSLPQLVPRFLPRLPVTSQGLINPPAFQYSTDTARAPQAFWLQYYAGAMVEASYSSRSNQWSYED</sequence>
<dbReference type="AlphaFoldDB" id="A0A7L4ZT76"/>
<evidence type="ECO:0000313" key="2">
    <source>
        <dbReference type="Proteomes" id="UP000326380"/>
    </source>
</evidence>
<dbReference type="RefSeq" id="WP_151077344.1">
    <property type="nucleotide sequence ID" value="NZ_CP047647.1"/>
</dbReference>
<keyword evidence="2" id="KW-1185">Reference proteome</keyword>
<evidence type="ECO:0000313" key="1">
    <source>
        <dbReference type="EMBL" id="KAA9339696.1"/>
    </source>
</evidence>
<organism evidence="1 2">
    <name type="scientific">Hymenobacter busanensis</name>
    <dbReference type="NCBI Taxonomy" id="2607656"/>
    <lineage>
        <taxon>Bacteria</taxon>
        <taxon>Pseudomonadati</taxon>
        <taxon>Bacteroidota</taxon>
        <taxon>Cytophagia</taxon>
        <taxon>Cytophagales</taxon>
        <taxon>Hymenobacteraceae</taxon>
        <taxon>Hymenobacter</taxon>
    </lineage>
</organism>